<dbReference type="EMBL" id="UINC01165755">
    <property type="protein sequence ID" value="SVD67331.1"/>
    <property type="molecule type" value="Genomic_DNA"/>
</dbReference>
<dbReference type="AlphaFoldDB" id="A0A382XAJ1"/>
<evidence type="ECO:0000313" key="3">
    <source>
        <dbReference type="EMBL" id="SVD67331.1"/>
    </source>
</evidence>
<evidence type="ECO:0000256" key="1">
    <source>
        <dbReference type="SAM" id="MobiDB-lite"/>
    </source>
</evidence>
<dbReference type="InterPro" id="IPR025202">
    <property type="entry name" value="PLD-like_dom"/>
</dbReference>
<sequence length="222" mass="25039">MPTESIDFEVPDSPIIDLVTWLPIRGKKSDFLSLDWQGDAETLMCTHPKNPAILDTMIDMISSAKRCVFLFNWMLQYPAIEKSLASAANRLNGRVHVLTTLETSIHSRYTDDEESMNNLSRLQELAGNGVYIRLHPEAHAKFLIVDDELLVTSANIRDTSLEKNIETGIRVSNTSTVTSFHSFFSYLWLHEANQHIRPSKNDPRLGNPWSQNDTLDAPVASA</sequence>
<gene>
    <name evidence="3" type="ORF">METZ01_LOCUS420185</name>
</gene>
<proteinExistence type="predicted"/>
<accession>A0A382XAJ1</accession>
<feature type="non-terminal residue" evidence="3">
    <location>
        <position position="222"/>
    </location>
</feature>
<feature type="domain" description="PLD phosphodiesterase" evidence="2">
    <location>
        <begin position="139"/>
        <end position="160"/>
    </location>
</feature>
<dbReference type="Gene3D" id="3.30.870.10">
    <property type="entry name" value="Endonuclease Chain A"/>
    <property type="match status" value="1"/>
</dbReference>
<feature type="region of interest" description="Disordered" evidence="1">
    <location>
        <begin position="197"/>
        <end position="222"/>
    </location>
</feature>
<dbReference type="InterPro" id="IPR001736">
    <property type="entry name" value="PLipase_D/transphosphatidylase"/>
</dbReference>
<protein>
    <recommendedName>
        <fullName evidence="2">PLD phosphodiesterase domain-containing protein</fullName>
    </recommendedName>
</protein>
<dbReference type="PROSITE" id="PS50035">
    <property type="entry name" value="PLD"/>
    <property type="match status" value="1"/>
</dbReference>
<dbReference type="SUPFAM" id="SSF56024">
    <property type="entry name" value="Phospholipase D/nuclease"/>
    <property type="match status" value="1"/>
</dbReference>
<reference evidence="3" key="1">
    <citation type="submission" date="2018-05" db="EMBL/GenBank/DDBJ databases">
        <authorList>
            <person name="Lanie J.A."/>
            <person name="Ng W.-L."/>
            <person name="Kazmierczak K.M."/>
            <person name="Andrzejewski T.M."/>
            <person name="Davidsen T.M."/>
            <person name="Wayne K.J."/>
            <person name="Tettelin H."/>
            <person name="Glass J.I."/>
            <person name="Rusch D."/>
            <person name="Podicherti R."/>
            <person name="Tsui H.-C.T."/>
            <person name="Winkler M.E."/>
        </authorList>
    </citation>
    <scope>NUCLEOTIDE SEQUENCE</scope>
</reference>
<dbReference type="GO" id="GO:0003824">
    <property type="term" value="F:catalytic activity"/>
    <property type="evidence" value="ECO:0007669"/>
    <property type="project" value="InterPro"/>
</dbReference>
<dbReference type="Pfam" id="PF13091">
    <property type="entry name" value="PLDc_2"/>
    <property type="match status" value="1"/>
</dbReference>
<evidence type="ECO:0000259" key="2">
    <source>
        <dbReference type="PROSITE" id="PS50035"/>
    </source>
</evidence>
<organism evidence="3">
    <name type="scientific">marine metagenome</name>
    <dbReference type="NCBI Taxonomy" id="408172"/>
    <lineage>
        <taxon>unclassified sequences</taxon>
        <taxon>metagenomes</taxon>
        <taxon>ecological metagenomes</taxon>
    </lineage>
</organism>
<name>A0A382XAJ1_9ZZZZ</name>